<feature type="active site" description="Proton donor/acceptor" evidence="2">
    <location>
        <position position="140"/>
    </location>
</feature>
<keyword evidence="3" id="KW-0732">Signal</keyword>
<evidence type="ECO:0000256" key="2">
    <source>
        <dbReference type="PIRSR" id="PIRSR605754-1"/>
    </source>
</evidence>
<dbReference type="Gene3D" id="2.40.260.10">
    <property type="entry name" value="Sortase"/>
    <property type="match status" value="1"/>
</dbReference>
<evidence type="ECO:0000313" key="4">
    <source>
        <dbReference type="EMBL" id="SDN19027.1"/>
    </source>
</evidence>
<dbReference type="STRING" id="745820.SAMN04488053_10146"/>
<dbReference type="InterPro" id="IPR013783">
    <property type="entry name" value="Ig-like_fold"/>
</dbReference>
<name>A0A1G9ZD32_9BACI</name>
<dbReference type="CDD" id="cd05829">
    <property type="entry name" value="Sortase_F"/>
    <property type="match status" value="1"/>
</dbReference>
<feature type="signal peptide" evidence="3">
    <location>
        <begin position="1"/>
        <end position="21"/>
    </location>
</feature>
<proteinExistence type="predicted"/>
<dbReference type="InterPro" id="IPR005754">
    <property type="entry name" value="Sortase"/>
</dbReference>
<dbReference type="RefSeq" id="WP_090839419.1">
    <property type="nucleotide sequence ID" value="NZ_FNIL01000001.1"/>
</dbReference>
<dbReference type="Pfam" id="PF04203">
    <property type="entry name" value="Sortase"/>
    <property type="match status" value="1"/>
</dbReference>
<dbReference type="InterPro" id="IPR042001">
    <property type="entry name" value="Sortase_F"/>
</dbReference>
<evidence type="ECO:0000313" key="5">
    <source>
        <dbReference type="Proteomes" id="UP000198778"/>
    </source>
</evidence>
<organism evidence="4 5">
    <name type="scientific">Alkalicoccus daliensis</name>
    <dbReference type="NCBI Taxonomy" id="745820"/>
    <lineage>
        <taxon>Bacteria</taxon>
        <taxon>Bacillati</taxon>
        <taxon>Bacillota</taxon>
        <taxon>Bacilli</taxon>
        <taxon>Bacillales</taxon>
        <taxon>Bacillaceae</taxon>
        <taxon>Alkalicoccus</taxon>
    </lineage>
</organism>
<sequence length="319" mass="35458">MKKFFYLLVFPLLIFSFTAFGFSHAEKLFFSSAETQVISEKDSANEELEEETGEFDEMHEFAHFQKMSEETAAEEVKTPAPERFPPESLQIPGIDVDGPVEEVGILENGQMGVPDSAEGIGWFAPGVKPGEQGNAVLAGHVDSRSGPAVFYDLKEMSAGDEVQVTDNEGNELTFEVTRVVSYDRKEAPLEEIFGRSEKRNLNLITCTGTFNQEEGTHDERLVVYTELVEEESDVPALPEPSSPEEIDVRGSVFTWHAVSENDIVGYRVYEVNEDEEDILVQSVAAYERKSYTSETVGTSQHYVTAVNEAGIESPPSEMK</sequence>
<dbReference type="Gene3D" id="2.60.40.10">
    <property type="entry name" value="Immunoglobulins"/>
    <property type="match status" value="1"/>
</dbReference>
<dbReference type="InterPro" id="IPR023365">
    <property type="entry name" value="Sortase_dom-sf"/>
</dbReference>
<dbReference type="Proteomes" id="UP000198778">
    <property type="component" value="Unassembled WGS sequence"/>
</dbReference>
<keyword evidence="1" id="KW-0378">Hydrolase</keyword>
<accession>A0A1G9ZD32</accession>
<dbReference type="SUPFAM" id="SSF63817">
    <property type="entry name" value="Sortase"/>
    <property type="match status" value="1"/>
</dbReference>
<protein>
    <submittedName>
        <fullName evidence="4">LPXTG-site transpeptidase (Sortase) family protein</fullName>
    </submittedName>
</protein>
<dbReference type="AlphaFoldDB" id="A0A1G9ZD32"/>
<feature type="active site" description="Acyl-thioester intermediate" evidence="2">
    <location>
        <position position="206"/>
    </location>
</feature>
<feature type="chain" id="PRO_5038598319" evidence="3">
    <location>
        <begin position="22"/>
        <end position="319"/>
    </location>
</feature>
<dbReference type="GO" id="GO:0016787">
    <property type="term" value="F:hydrolase activity"/>
    <property type="evidence" value="ECO:0007669"/>
    <property type="project" value="UniProtKB-KW"/>
</dbReference>
<dbReference type="OrthoDB" id="525039at2"/>
<gene>
    <name evidence="4" type="ORF">SAMN04488053_10146</name>
</gene>
<dbReference type="EMBL" id="FNIL01000001">
    <property type="protein sequence ID" value="SDN19027.1"/>
    <property type="molecule type" value="Genomic_DNA"/>
</dbReference>
<evidence type="ECO:0000256" key="3">
    <source>
        <dbReference type="SAM" id="SignalP"/>
    </source>
</evidence>
<evidence type="ECO:0000256" key="1">
    <source>
        <dbReference type="ARBA" id="ARBA00022801"/>
    </source>
</evidence>
<keyword evidence="5" id="KW-1185">Reference proteome</keyword>
<reference evidence="5" key="1">
    <citation type="submission" date="2016-10" db="EMBL/GenBank/DDBJ databases">
        <authorList>
            <person name="Varghese N."/>
            <person name="Submissions S."/>
        </authorList>
    </citation>
    <scope>NUCLEOTIDE SEQUENCE [LARGE SCALE GENOMIC DNA]</scope>
    <source>
        <strain evidence="5">CGMCC 1.10369</strain>
    </source>
</reference>